<keyword evidence="3 6" id="KW-0238">DNA-binding</keyword>
<dbReference type="FunFam" id="1.10.10.10:FF:000001">
    <property type="entry name" value="LysR family transcriptional regulator"/>
    <property type="match status" value="1"/>
</dbReference>
<dbReference type="EMBL" id="FNQJ01000016">
    <property type="protein sequence ID" value="SEA53136.1"/>
    <property type="molecule type" value="Genomic_DNA"/>
</dbReference>
<dbReference type="Gene3D" id="1.10.10.10">
    <property type="entry name" value="Winged helix-like DNA-binding domain superfamily/Winged helix DNA-binding domain"/>
    <property type="match status" value="1"/>
</dbReference>
<name>A0A1H4BYD8_9BURK</name>
<dbReference type="RefSeq" id="WP_092698802.1">
    <property type="nucleotide sequence ID" value="NZ_CAXIQL010000092.1"/>
</dbReference>
<dbReference type="InterPro" id="IPR036390">
    <property type="entry name" value="WH_DNA-bd_sf"/>
</dbReference>
<dbReference type="Proteomes" id="UP000199002">
    <property type="component" value="Unassembled WGS sequence"/>
</dbReference>
<dbReference type="PANTHER" id="PTHR30537">
    <property type="entry name" value="HTH-TYPE TRANSCRIPTIONAL REGULATOR"/>
    <property type="match status" value="1"/>
</dbReference>
<dbReference type="InterPro" id="IPR000847">
    <property type="entry name" value="LysR_HTH_N"/>
</dbReference>
<dbReference type="InterPro" id="IPR005119">
    <property type="entry name" value="LysR_subst-bd"/>
</dbReference>
<dbReference type="PANTHER" id="PTHR30537:SF5">
    <property type="entry name" value="HTH-TYPE TRANSCRIPTIONAL ACTIVATOR TTDR-RELATED"/>
    <property type="match status" value="1"/>
</dbReference>
<dbReference type="Pfam" id="PF03466">
    <property type="entry name" value="LysR_substrate"/>
    <property type="match status" value="1"/>
</dbReference>
<gene>
    <name evidence="6" type="ORF">SAMN05421875_11651</name>
</gene>
<dbReference type="InterPro" id="IPR036388">
    <property type="entry name" value="WH-like_DNA-bd_sf"/>
</dbReference>
<dbReference type="GO" id="GO:0003700">
    <property type="term" value="F:DNA-binding transcription factor activity"/>
    <property type="evidence" value="ECO:0007669"/>
    <property type="project" value="InterPro"/>
</dbReference>
<reference evidence="7" key="1">
    <citation type="submission" date="2016-10" db="EMBL/GenBank/DDBJ databases">
        <authorList>
            <person name="Varghese N."/>
            <person name="Submissions S."/>
        </authorList>
    </citation>
    <scope>NUCLEOTIDE SEQUENCE [LARGE SCALE GENOMIC DNA]</scope>
    <source>
        <strain evidence="7">DSM 25157</strain>
    </source>
</reference>
<dbReference type="PROSITE" id="PS50931">
    <property type="entry name" value="HTH_LYSR"/>
    <property type="match status" value="1"/>
</dbReference>
<keyword evidence="7" id="KW-1185">Reference proteome</keyword>
<dbReference type="STRING" id="592050.SAMN05421875_11651"/>
<dbReference type="Gene3D" id="3.40.190.290">
    <property type="match status" value="1"/>
</dbReference>
<comment type="similarity">
    <text evidence="1">Belongs to the LysR transcriptional regulatory family.</text>
</comment>
<evidence type="ECO:0000256" key="4">
    <source>
        <dbReference type="ARBA" id="ARBA00023163"/>
    </source>
</evidence>
<dbReference type="SUPFAM" id="SSF53850">
    <property type="entry name" value="Periplasmic binding protein-like II"/>
    <property type="match status" value="1"/>
</dbReference>
<evidence type="ECO:0000313" key="7">
    <source>
        <dbReference type="Proteomes" id="UP000199002"/>
    </source>
</evidence>
<keyword evidence="4" id="KW-0804">Transcription</keyword>
<dbReference type="GeneID" id="34232160"/>
<dbReference type="GO" id="GO:0043565">
    <property type="term" value="F:sequence-specific DNA binding"/>
    <property type="evidence" value="ECO:0007669"/>
    <property type="project" value="TreeGrafter"/>
</dbReference>
<organism evidence="6 7">
    <name type="scientific">Acidovorax soli</name>
    <dbReference type="NCBI Taxonomy" id="592050"/>
    <lineage>
        <taxon>Bacteria</taxon>
        <taxon>Pseudomonadati</taxon>
        <taxon>Pseudomonadota</taxon>
        <taxon>Betaproteobacteria</taxon>
        <taxon>Burkholderiales</taxon>
        <taxon>Comamonadaceae</taxon>
        <taxon>Acidovorax</taxon>
    </lineage>
</organism>
<dbReference type="SUPFAM" id="SSF46785">
    <property type="entry name" value="Winged helix' DNA-binding domain"/>
    <property type="match status" value="1"/>
</dbReference>
<dbReference type="Pfam" id="PF00126">
    <property type="entry name" value="HTH_1"/>
    <property type="match status" value="1"/>
</dbReference>
<protein>
    <submittedName>
        <fullName evidence="6">DNA-binding transcriptional regulator, LysR family</fullName>
    </submittedName>
</protein>
<keyword evidence="2" id="KW-0805">Transcription regulation</keyword>
<evidence type="ECO:0000313" key="6">
    <source>
        <dbReference type="EMBL" id="SEA53136.1"/>
    </source>
</evidence>
<evidence type="ECO:0000256" key="3">
    <source>
        <dbReference type="ARBA" id="ARBA00023125"/>
    </source>
</evidence>
<evidence type="ECO:0000259" key="5">
    <source>
        <dbReference type="PROSITE" id="PS50931"/>
    </source>
</evidence>
<evidence type="ECO:0000256" key="1">
    <source>
        <dbReference type="ARBA" id="ARBA00009437"/>
    </source>
</evidence>
<dbReference type="GO" id="GO:0006351">
    <property type="term" value="P:DNA-templated transcription"/>
    <property type="evidence" value="ECO:0007669"/>
    <property type="project" value="TreeGrafter"/>
</dbReference>
<dbReference type="AlphaFoldDB" id="A0A1H4BYD8"/>
<feature type="domain" description="HTH lysR-type" evidence="5">
    <location>
        <begin position="1"/>
        <end position="60"/>
    </location>
</feature>
<evidence type="ECO:0000256" key="2">
    <source>
        <dbReference type="ARBA" id="ARBA00023015"/>
    </source>
</evidence>
<proteinExistence type="inferred from homology"/>
<accession>A0A1H4BYD8</accession>
<dbReference type="InterPro" id="IPR058163">
    <property type="entry name" value="LysR-type_TF_proteobact-type"/>
</dbReference>
<sequence length="317" mass="34654">MNERLQGIEAFAAAVEAGSFALAASRLGRTRSAVGKSIARLEQRLAVRLFHRTTRSQSLTDDGQAYYERCRRALDELVAADAAIEAGRHAPVGTLRMSMPALFGRVCIAPLLLDLARDHEGLRLDLQFSDRRVDLVEERVDLAIRSGPLTDSSTLAARLLGHQWMGLYAAPGYLARHGRPAHWQALVDTAGSHRFACYGHDEQRPPSWPYHDGATGELREFEVPARVRCDSLEVLAASAEAGLDITRIPQWLAAPAVAAGTLVKLFDEAQPYGYALHAVWPSTRTLPHRTRVVIDTLAARLPALLGSAHPLPRSAGR</sequence>